<reference evidence="1" key="1">
    <citation type="journal article" date="2020" name="Stud. Mycol.">
        <title>101 Dothideomycetes genomes: a test case for predicting lifestyles and emergence of pathogens.</title>
        <authorList>
            <person name="Haridas S."/>
            <person name="Albert R."/>
            <person name="Binder M."/>
            <person name="Bloem J."/>
            <person name="Labutti K."/>
            <person name="Salamov A."/>
            <person name="Andreopoulos B."/>
            <person name="Baker S."/>
            <person name="Barry K."/>
            <person name="Bills G."/>
            <person name="Bluhm B."/>
            <person name="Cannon C."/>
            <person name="Castanera R."/>
            <person name="Culley D."/>
            <person name="Daum C."/>
            <person name="Ezra D."/>
            <person name="Gonzalez J."/>
            <person name="Henrissat B."/>
            <person name="Kuo A."/>
            <person name="Liang C."/>
            <person name="Lipzen A."/>
            <person name="Lutzoni F."/>
            <person name="Magnuson J."/>
            <person name="Mondo S."/>
            <person name="Nolan M."/>
            <person name="Ohm R."/>
            <person name="Pangilinan J."/>
            <person name="Park H.-J."/>
            <person name="Ramirez L."/>
            <person name="Alfaro M."/>
            <person name="Sun H."/>
            <person name="Tritt A."/>
            <person name="Yoshinaga Y."/>
            <person name="Zwiers L.-H."/>
            <person name="Turgeon B."/>
            <person name="Goodwin S."/>
            <person name="Spatafora J."/>
            <person name="Crous P."/>
            <person name="Grigoriev I."/>
        </authorList>
    </citation>
    <scope>NUCLEOTIDE SEQUENCE</scope>
    <source>
        <strain evidence="1">CBS 133067</strain>
    </source>
</reference>
<accession>A0A9P4M6W1</accession>
<keyword evidence="2" id="KW-1185">Reference proteome</keyword>
<protein>
    <submittedName>
        <fullName evidence="1">Uncharacterized protein</fullName>
    </submittedName>
</protein>
<sequence>MYLPPELRLMIYEYALDMEDMRQQRLFLTPIELRHILQPAYSLAFACKTFALEVLPMLLQQVRFGFFQDIYYEHQDRPDEPPHRRALDAPKLMFSNAFRLFVQPARGLLIGLPIENLRKLSLTLLVHTAPPIAFPPSLLERVWDQEPLRLRFELVPGGCNTMYWPSLYRSTTSVIHKTMIPNSTRELINATTAGILSANMGTVWSGHVLAAIGKKLLREHIRLQLWFDPFVWCGTSEEHTVDCEQDRRHPRHVTVVHVQYRQRPSATELEVHTHYDLAHWRGTALENFELVVQK</sequence>
<dbReference type="Proteomes" id="UP000799772">
    <property type="component" value="Unassembled WGS sequence"/>
</dbReference>
<name>A0A9P4M6W1_9PEZI</name>
<dbReference type="AlphaFoldDB" id="A0A9P4M6W1"/>
<evidence type="ECO:0000313" key="1">
    <source>
        <dbReference type="EMBL" id="KAF2095229.1"/>
    </source>
</evidence>
<dbReference type="EMBL" id="ML978132">
    <property type="protein sequence ID" value="KAF2095229.1"/>
    <property type="molecule type" value="Genomic_DNA"/>
</dbReference>
<organism evidence="1 2">
    <name type="scientific">Rhizodiscina lignyota</name>
    <dbReference type="NCBI Taxonomy" id="1504668"/>
    <lineage>
        <taxon>Eukaryota</taxon>
        <taxon>Fungi</taxon>
        <taxon>Dikarya</taxon>
        <taxon>Ascomycota</taxon>
        <taxon>Pezizomycotina</taxon>
        <taxon>Dothideomycetes</taxon>
        <taxon>Pleosporomycetidae</taxon>
        <taxon>Aulographales</taxon>
        <taxon>Rhizodiscinaceae</taxon>
        <taxon>Rhizodiscina</taxon>
    </lineage>
</organism>
<evidence type="ECO:0000313" key="2">
    <source>
        <dbReference type="Proteomes" id="UP000799772"/>
    </source>
</evidence>
<comment type="caution">
    <text evidence="1">The sequence shown here is derived from an EMBL/GenBank/DDBJ whole genome shotgun (WGS) entry which is preliminary data.</text>
</comment>
<gene>
    <name evidence="1" type="ORF">NA57DRAFT_79718</name>
</gene>
<proteinExistence type="predicted"/>